<proteinExistence type="predicted"/>
<evidence type="ECO:0000313" key="2">
    <source>
        <dbReference type="EMBL" id="CAI8597334.1"/>
    </source>
</evidence>
<evidence type="ECO:0000256" key="1">
    <source>
        <dbReference type="SAM" id="Phobius"/>
    </source>
</evidence>
<dbReference type="Proteomes" id="UP001157006">
    <property type="component" value="Chromosome 2"/>
</dbReference>
<accession>A0AAV0ZHV3</accession>
<dbReference type="EMBL" id="OX451737">
    <property type="protein sequence ID" value="CAI8597334.1"/>
    <property type="molecule type" value="Genomic_DNA"/>
</dbReference>
<gene>
    <name evidence="2" type="ORF">VFH_II076840</name>
</gene>
<evidence type="ECO:0000313" key="3">
    <source>
        <dbReference type="Proteomes" id="UP001157006"/>
    </source>
</evidence>
<reference evidence="2 3" key="1">
    <citation type="submission" date="2023-01" db="EMBL/GenBank/DDBJ databases">
        <authorList>
            <person name="Kreplak J."/>
        </authorList>
    </citation>
    <scope>NUCLEOTIDE SEQUENCE [LARGE SCALE GENOMIC DNA]</scope>
</reference>
<keyword evidence="3" id="KW-1185">Reference proteome</keyword>
<keyword evidence="1" id="KW-1133">Transmembrane helix</keyword>
<dbReference type="AlphaFoldDB" id="A0AAV0ZHV3"/>
<sequence>MLLVVMCSAYDFAALLVFIIVVDVIVLLIAAGISGKEVATVDTGLVYSCHDMCLFLVVKYIVYGVPNDVYNVHEFVDSFLRHDNYVVFRPIDKTIISVLPEF</sequence>
<protein>
    <submittedName>
        <fullName evidence="2">Uncharacterized protein</fullName>
    </submittedName>
</protein>
<keyword evidence="1" id="KW-0812">Transmembrane</keyword>
<name>A0AAV0ZHV3_VICFA</name>
<organism evidence="2 3">
    <name type="scientific">Vicia faba</name>
    <name type="common">Broad bean</name>
    <name type="synonym">Faba vulgaris</name>
    <dbReference type="NCBI Taxonomy" id="3906"/>
    <lineage>
        <taxon>Eukaryota</taxon>
        <taxon>Viridiplantae</taxon>
        <taxon>Streptophyta</taxon>
        <taxon>Embryophyta</taxon>
        <taxon>Tracheophyta</taxon>
        <taxon>Spermatophyta</taxon>
        <taxon>Magnoliopsida</taxon>
        <taxon>eudicotyledons</taxon>
        <taxon>Gunneridae</taxon>
        <taxon>Pentapetalae</taxon>
        <taxon>rosids</taxon>
        <taxon>fabids</taxon>
        <taxon>Fabales</taxon>
        <taxon>Fabaceae</taxon>
        <taxon>Papilionoideae</taxon>
        <taxon>50 kb inversion clade</taxon>
        <taxon>NPAAA clade</taxon>
        <taxon>Hologalegina</taxon>
        <taxon>IRL clade</taxon>
        <taxon>Fabeae</taxon>
        <taxon>Vicia</taxon>
    </lineage>
</organism>
<feature type="transmembrane region" description="Helical" evidence="1">
    <location>
        <begin position="45"/>
        <end position="63"/>
    </location>
</feature>
<feature type="transmembrane region" description="Helical" evidence="1">
    <location>
        <begin position="12"/>
        <end position="33"/>
    </location>
</feature>
<keyword evidence="1" id="KW-0472">Membrane</keyword>